<feature type="domain" description="Major facilitator superfamily (MFS) profile" evidence="6">
    <location>
        <begin position="1"/>
        <end position="452"/>
    </location>
</feature>
<comment type="similarity">
    <text evidence="1">Belongs to the sodium:galactoside symporter (TC 2.A.2) family.</text>
</comment>
<keyword evidence="3 5" id="KW-1133">Transmembrane helix</keyword>
<dbReference type="GO" id="GO:0008643">
    <property type="term" value="P:carbohydrate transport"/>
    <property type="evidence" value="ECO:0007669"/>
    <property type="project" value="InterPro"/>
</dbReference>
<dbReference type="GO" id="GO:0015293">
    <property type="term" value="F:symporter activity"/>
    <property type="evidence" value="ECO:0007669"/>
    <property type="project" value="InterPro"/>
</dbReference>
<feature type="transmembrane region" description="Helical" evidence="5">
    <location>
        <begin position="299"/>
        <end position="319"/>
    </location>
</feature>
<protein>
    <submittedName>
        <fullName evidence="7">GPH family glycoside/pentoside/hexuronide:cation symporter</fullName>
    </submittedName>
</protein>
<comment type="caution">
    <text evidence="7">The sequence shown here is derived from an EMBL/GenBank/DDBJ whole genome shotgun (WGS) entry which is preliminary data.</text>
</comment>
<dbReference type="GO" id="GO:0005886">
    <property type="term" value="C:plasma membrane"/>
    <property type="evidence" value="ECO:0007669"/>
    <property type="project" value="TreeGrafter"/>
</dbReference>
<feature type="transmembrane region" description="Helical" evidence="5">
    <location>
        <begin position="112"/>
        <end position="134"/>
    </location>
</feature>
<gene>
    <name evidence="7" type="ORF">HNO88_002040</name>
</gene>
<feature type="transmembrane region" description="Helical" evidence="5">
    <location>
        <begin position="87"/>
        <end position="106"/>
    </location>
</feature>
<organism evidence="7 8">
    <name type="scientific">Novosphingobium chloroacetimidivorans</name>
    <dbReference type="NCBI Taxonomy" id="1428314"/>
    <lineage>
        <taxon>Bacteria</taxon>
        <taxon>Pseudomonadati</taxon>
        <taxon>Pseudomonadota</taxon>
        <taxon>Alphaproteobacteria</taxon>
        <taxon>Sphingomonadales</taxon>
        <taxon>Sphingomonadaceae</taxon>
        <taxon>Novosphingobium</taxon>
    </lineage>
</organism>
<dbReference type="InterPro" id="IPR020846">
    <property type="entry name" value="MFS_dom"/>
</dbReference>
<feature type="transmembrane region" description="Helical" evidence="5">
    <location>
        <begin position="188"/>
        <end position="208"/>
    </location>
</feature>
<dbReference type="SUPFAM" id="SSF103473">
    <property type="entry name" value="MFS general substrate transporter"/>
    <property type="match status" value="1"/>
</dbReference>
<feature type="transmembrane region" description="Helical" evidence="5">
    <location>
        <begin position="40"/>
        <end position="66"/>
    </location>
</feature>
<evidence type="ECO:0000256" key="2">
    <source>
        <dbReference type="ARBA" id="ARBA00022692"/>
    </source>
</evidence>
<dbReference type="InterPro" id="IPR039672">
    <property type="entry name" value="MFS_2"/>
</dbReference>
<dbReference type="AlphaFoldDB" id="A0A7W7KAI2"/>
<feature type="transmembrane region" description="Helical" evidence="5">
    <location>
        <begin position="154"/>
        <end position="176"/>
    </location>
</feature>
<name>A0A7W7KAI2_9SPHN</name>
<feature type="transmembrane region" description="Helical" evidence="5">
    <location>
        <begin position="270"/>
        <end position="292"/>
    </location>
</feature>
<dbReference type="PANTHER" id="PTHR11328:SF24">
    <property type="entry name" value="MAJOR FACILITATOR SUPERFAMILY (MFS) PROFILE DOMAIN-CONTAINING PROTEIN"/>
    <property type="match status" value="1"/>
</dbReference>
<dbReference type="PANTHER" id="PTHR11328">
    <property type="entry name" value="MAJOR FACILITATOR SUPERFAMILY DOMAIN-CONTAINING PROTEIN"/>
    <property type="match status" value="1"/>
</dbReference>
<accession>A0A7W7KAI2</accession>
<dbReference type="Proteomes" id="UP000555448">
    <property type="component" value="Unassembled WGS sequence"/>
</dbReference>
<evidence type="ECO:0000256" key="5">
    <source>
        <dbReference type="SAM" id="Phobius"/>
    </source>
</evidence>
<dbReference type="Gene3D" id="1.20.1250.20">
    <property type="entry name" value="MFS general substrate transporter like domains"/>
    <property type="match status" value="1"/>
</dbReference>
<feature type="transmembrane region" description="Helical" evidence="5">
    <location>
        <begin position="393"/>
        <end position="413"/>
    </location>
</feature>
<sequence>MTVSVAHTGGKVPLPTVAGYGVGQLGAQIFRDTPAVLLPVFMTTMLGVPAWLSGIVILIPKLWLIVCDPLVGVWSDRVKDRRGRTPFLLWGAILTSLGFLALFTITDYGGPYLAAAGVCVLFWIASTAFSLYSVPYLAVAAELSPDTHERTRILTFRMIATIGGVILGVGVAQPLVLSLGGGASAWHTMGAIFAAVCLVSMIIPALALRNQRLLPSGEPATALMAQFGPVFANRPFRILLTTAFVQGIGQASGYTVIGYFYLYALGDVTIIPKFIVVMAAASLVSQPIYYYLSQRFGKVRVYWAASIAWTLITVTWIFVKPGSPVLVSLPLLGTLTEQGALVLVRAVLIGFTNTGFLLLGLSMLTDAVEHQRRLTGIANEGVFSGIWSAAEKLAFAMGPLIGGFVMSAFGYRSSQGGAVAQSPNAVLGIMLLYSLIPAATQVLSLVVFSRYKLDSGSGVAQDGALAVEGSEAGLHA</sequence>
<dbReference type="RefSeq" id="WP_184244625.1">
    <property type="nucleotide sequence ID" value="NZ_JACHLR010000007.1"/>
</dbReference>
<feature type="transmembrane region" description="Helical" evidence="5">
    <location>
        <begin position="425"/>
        <end position="448"/>
    </location>
</feature>
<proteinExistence type="inferred from homology"/>
<evidence type="ECO:0000256" key="3">
    <source>
        <dbReference type="ARBA" id="ARBA00022989"/>
    </source>
</evidence>
<evidence type="ECO:0000313" key="7">
    <source>
        <dbReference type="EMBL" id="MBB4858714.1"/>
    </source>
</evidence>
<keyword evidence="2 5" id="KW-0812">Transmembrane</keyword>
<evidence type="ECO:0000256" key="1">
    <source>
        <dbReference type="ARBA" id="ARBA00009617"/>
    </source>
</evidence>
<evidence type="ECO:0000256" key="4">
    <source>
        <dbReference type="ARBA" id="ARBA00023136"/>
    </source>
</evidence>
<feature type="transmembrane region" description="Helical" evidence="5">
    <location>
        <begin position="339"/>
        <end position="364"/>
    </location>
</feature>
<reference evidence="7 8" key="1">
    <citation type="submission" date="2020-08" db="EMBL/GenBank/DDBJ databases">
        <title>Functional genomics of gut bacteria from endangered species of beetles.</title>
        <authorList>
            <person name="Carlos-Shanley C."/>
        </authorList>
    </citation>
    <scope>NUCLEOTIDE SEQUENCE [LARGE SCALE GENOMIC DNA]</scope>
    <source>
        <strain evidence="7 8">S00245</strain>
    </source>
</reference>
<dbReference type="PROSITE" id="PS50850">
    <property type="entry name" value="MFS"/>
    <property type="match status" value="1"/>
</dbReference>
<dbReference type="EMBL" id="JACHLR010000007">
    <property type="protein sequence ID" value="MBB4858714.1"/>
    <property type="molecule type" value="Genomic_DNA"/>
</dbReference>
<dbReference type="Pfam" id="PF13347">
    <property type="entry name" value="MFS_2"/>
    <property type="match status" value="1"/>
</dbReference>
<keyword evidence="4 5" id="KW-0472">Membrane</keyword>
<dbReference type="InterPro" id="IPR036259">
    <property type="entry name" value="MFS_trans_sf"/>
</dbReference>
<keyword evidence="8" id="KW-1185">Reference proteome</keyword>
<evidence type="ECO:0000259" key="6">
    <source>
        <dbReference type="PROSITE" id="PS50850"/>
    </source>
</evidence>
<feature type="transmembrane region" description="Helical" evidence="5">
    <location>
        <begin position="238"/>
        <end position="264"/>
    </location>
</feature>
<evidence type="ECO:0000313" key="8">
    <source>
        <dbReference type="Proteomes" id="UP000555448"/>
    </source>
</evidence>